<evidence type="ECO:0008006" key="3">
    <source>
        <dbReference type="Google" id="ProtNLM"/>
    </source>
</evidence>
<gene>
    <name evidence="2" type="ORF">XELAEV_18003367mg</name>
</gene>
<dbReference type="AlphaFoldDB" id="A0A974BNG5"/>
<evidence type="ECO:0000313" key="2">
    <source>
        <dbReference type="EMBL" id="OCT55268.1"/>
    </source>
</evidence>
<feature type="chain" id="PRO_5036915906" description="Secreted protein" evidence="1">
    <location>
        <begin position="29"/>
        <end position="68"/>
    </location>
</feature>
<reference evidence="2" key="1">
    <citation type="submission" date="2016-05" db="EMBL/GenBank/DDBJ databases">
        <title>WGS assembly of Xenopus laevis.</title>
        <authorList>
            <person name="Session A."/>
            <person name="Uno Y."/>
            <person name="Kwon T."/>
            <person name="Chapman J."/>
            <person name="Toyoda A."/>
            <person name="Takahashi S."/>
            <person name="Fukui A."/>
            <person name="Hikosaka A."/>
            <person name="Putnam N."/>
            <person name="Stites J."/>
            <person name="Van Heeringen S."/>
            <person name="Quigley I."/>
            <person name="Heinz S."/>
            <person name="Hellsten U."/>
            <person name="Lyons J."/>
            <person name="Suzuki A."/>
            <person name="Kondo M."/>
            <person name="Ogino H."/>
            <person name="Ochi H."/>
            <person name="Bogdanovic O."/>
            <person name="Lister R."/>
            <person name="Georgiou G."/>
            <person name="Paranjpe S."/>
            <person name="Van Kruijsbergen I."/>
            <person name="Mozaffari S."/>
            <person name="Shu S."/>
            <person name="Schmutz J."/>
            <person name="Jenkins J."/>
            <person name="Grimwood J."/>
            <person name="Carlson J."/>
            <person name="Mitros T."/>
            <person name="Simakov O."/>
            <person name="Heald R."/>
            <person name="Miller K."/>
            <person name="Haudenschild C."/>
            <person name="Kuroki Y."/>
            <person name="Tanaka T."/>
            <person name="Michiue T."/>
            <person name="Watanabe M."/>
            <person name="Kinoshita T."/>
            <person name="Ohta Y."/>
            <person name="Mawaribuchi S."/>
            <person name="Suzuki Y."/>
            <person name="Haramoto Y."/>
            <person name="Yamamoto T."/>
            <person name="Takagi C."/>
            <person name="Kitzman J."/>
            <person name="Shendure J."/>
            <person name="Nakayama T."/>
            <person name="Izutsu Y."/>
            <person name="Robert J."/>
            <person name="Dichmann D."/>
            <person name="Flajnik M."/>
            <person name="Houston D."/>
            <person name="Marcotte E."/>
            <person name="Wallingford J."/>
            <person name="Ito Y."/>
            <person name="Asashima M."/>
            <person name="Ueno N."/>
            <person name="Matsuda Y."/>
            <person name="Jan Veenstra G."/>
            <person name="Fujiyama A."/>
            <person name="Harland R."/>
            <person name="Taira M."/>
            <person name="Rokhsar D.S."/>
        </authorList>
    </citation>
    <scope>NUCLEOTIDE SEQUENCE</scope>
    <source>
        <strain evidence="2">J</strain>
        <tissue evidence="2">Blood</tissue>
    </source>
</reference>
<keyword evidence="1" id="KW-0732">Signal</keyword>
<dbReference type="EMBL" id="KV508434">
    <property type="protein sequence ID" value="OCT55268.1"/>
    <property type="molecule type" value="Genomic_DNA"/>
</dbReference>
<accession>A0A974BNG5</accession>
<name>A0A974BNG5_XENLA</name>
<sequence length="68" mass="7842">MGKNPSQLLKPPLFFLFFCLFFFIMRQGNRPPLDEAEVWLWDSLQARKVCGENSRSKMGALGVHLPCK</sequence>
<feature type="signal peptide" evidence="1">
    <location>
        <begin position="1"/>
        <end position="28"/>
    </location>
</feature>
<dbReference type="Proteomes" id="UP000694892">
    <property type="component" value="Unassembled WGS sequence"/>
</dbReference>
<evidence type="ECO:0000256" key="1">
    <source>
        <dbReference type="SAM" id="SignalP"/>
    </source>
</evidence>
<protein>
    <recommendedName>
        <fullName evidence="3">Secreted protein</fullName>
    </recommendedName>
</protein>
<proteinExistence type="predicted"/>
<organism evidence="2">
    <name type="scientific">Xenopus laevis</name>
    <name type="common">African clawed frog</name>
    <dbReference type="NCBI Taxonomy" id="8355"/>
    <lineage>
        <taxon>Eukaryota</taxon>
        <taxon>Metazoa</taxon>
        <taxon>Chordata</taxon>
        <taxon>Craniata</taxon>
        <taxon>Vertebrata</taxon>
        <taxon>Euteleostomi</taxon>
        <taxon>Amphibia</taxon>
        <taxon>Batrachia</taxon>
        <taxon>Anura</taxon>
        <taxon>Pipoidea</taxon>
        <taxon>Pipidae</taxon>
        <taxon>Xenopodinae</taxon>
        <taxon>Xenopus</taxon>
        <taxon>Xenopus</taxon>
    </lineage>
</organism>